<dbReference type="InterPro" id="IPR039374">
    <property type="entry name" value="SIP_fam"/>
</dbReference>
<evidence type="ECO:0000259" key="2">
    <source>
        <dbReference type="PROSITE" id="PS51384"/>
    </source>
</evidence>
<dbReference type="AlphaFoldDB" id="A0A7W6S8K5"/>
<evidence type="ECO:0000313" key="4">
    <source>
        <dbReference type="EMBL" id="MBB4412555.1"/>
    </source>
</evidence>
<keyword evidence="7" id="KW-1185">Reference proteome</keyword>
<dbReference type="Proteomes" id="UP000520770">
    <property type="component" value="Unassembled WGS sequence"/>
</dbReference>
<dbReference type="PROSITE" id="PS51384">
    <property type="entry name" value="FAD_FR"/>
    <property type="match status" value="1"/>
</dbReference>
<protein>
    <submittedName>
        <fullName evidence="3">NADPH-dependent ferric siderophore reductase</fullName>
    </submittedName>
</protein>
<dbReference type="CDD" id="cd06193">
    <property type="entry name" value="siderophore_interacting"/>
    <property type="match status" value="1"/>
</dbReference>
<dbReference type="InterPro" id="IPR013113">
    <property type="entry name" value="SIP_FAD-bd"/>
</dbReference>
<dbReference type="RefSeq" id="WP_183824030.1">
    <property type="nucleotide sequence ID" value="NZ_JACIGW010000002.1"/>
</dbReference>
<gene>
    <name evidence="4" type="ORF">GGE31_003069</name>
    <name evidence="3" type="ORF">GGE33_002966</name>
    <name evidence="5" type="ORF">GGE35_003010</name>
</gene>
<comment type="similarity">
    <text evidence="1">Belongs to the SIP oxidoreductase family.</text>
</comment>
<dbReference type="InterPro" id="IPR017927">
    <property type="entry name" value="FAD-bd_FR_type"/>
</dbReference>
<dbReference type="Gene3D" id="2.40.30.10">
    <property type="entry name" value="Translation factors"/>
    <property type="match status" value="1"/>
</dbReference>
<dbReference type="EMBL" id="JACIHM010000004">
    <property type="protein sequence ID" value="MBB4447187.1"/>
    <property type="molecule type" value="Genomic_DNA"/>
</dbReference>
<proteinExistence type="inferred from homology"/>
<dbReference type="InterPro" id="IPR017938">
    <property type="entry name" value="Riboflavin_synthase-like_b-brl"/>
</dbReference>
<sequence length="256" mass="27767">MDTSATTSSPIYPVIERVRHELKRRELKVDTVDRITPHMLRITLSGESLSDFASLGADDHVKVVVPGANGEMEMRDYTPRSYDNETGRLVLDFAVHEAGPATRWAMEAKPGSTVMIAGPRGSAVITGVSKWVLVGDETALPAIGRLIEEAKTGDVITAIGAVTDESEEQQFSGAADLTTRWVHRPASSVTDPLPIITVLDTIELTADTFVWVAAEASVARAIKTYLTTNRNHPLPWLKAAGYWTRGAADTSIKTID</sequence>
<accession>A0A7W6S8K5</accession>
<dbReference type="Proteomes" id="UP000524535">
    <property type="component" value="Unassembled WGS sequence"/>
</dbReference>
<reference evidence="6 7" key="1">
    <citation type="submission" date="2020-08" db="EMBL/GenBank/DDBJ databases">
        <title>Genomic Encyclopedia of Type Strains, Phase IV (KMG-V): Genome sequencing to study the core and pangenomes of soil and plant-associated prokaryotes.</title>
        <authorList>
            <person name="Whitman W."/>
        </authorList>
    </citation>
    <scope>NUCLEOTIDE SEQUENCE [LARGE SCALE GENOMIC DNA]</scope>
    <source>
        <strain evidence="4 7">SEMIA 444</strain>
        <strain evidence="3 6">SEMIA 448</strain>
        <strain evidence="5 8">SEMIA 452</strain>
    </source>
</reference>
<dbReference type="Pfam" id="PF08021">
    <property type="entry name" value="FAD_binding_9"/>
    <property type="match status" value="2"/>
</dbReference>
<evidence type="ECO:0000313" key="3">
    <source>
        <dbReference type="EMBL" id="MBB4349224.1"/>
    </source>
</evidence>
<organism evidence="3 6">
    <name type="scientific">Aliirhizobium cellulosilyticum</name>
    <dbReference type="NCBI Taxonomy" id="393664"/>
    <lineage>
        <taxon>Bacteria</taxon>
        <taxon>Pseudomonadati</taxon>
        <taxon>Pseudomonadota</taxon>
        <taxon>Alphaproteobacteria</taxon>
        <taxon>Hyphomicrobiales</taxon>
        <taxon>Rhizobiaceae</taxon>
        <taxon>Aliirhizobium</taxon>
    </lineage>
</organism>
<feature type="domain" description="FAD-binding FR-type" evidence="2">
    <location>
        <begin position="22"/>
        <end position="126"/>
    </location>
</feature>
<evidence type="ECO:0000256" key="1">
    <source>
        <dbReference type="ARBA" id="ARBA00035644"/>
    </source>
</evidence>
<dbReference type="InterPro" id="IPR007037">
    <property type="entry name" value="SIP_rossman_dom"/>
</dbReference>
<dbReference type="Proteomes" id="UP000576087">
    <property type="component" value="Unassembled WGS sequence"/>
</dbReference>
<dbReference type="PANTHER" id="PTHR30157">
    <property type="entry name" value="FERRIC REDUCTASE, NADPH-DEPENDENT"/>
    <property type="match status" value="1"/>
</dbReference>
<dbReference type="EMBL" id="JACIGW010000002">
    <property type="protein sequence ID" value="MBB4349224.1"/>
    <property type="molecule type" value="Genomic_DNA"/>
</dbReference>
<evidence type="ECO:0000313" key="6">
    <source>
        <dbReference type="Proteomes" id="UP000520770"/>
    </source>
</evidence>
<dbReference type="Pfam" id="PF04954">
    <property type="entry name" value="SIP"/>
    <property type="match status" value="1"/>
</dbReference>
<dbReference type="GO" id="GO:0016491">
    <property type="term" value="F:oxidoreductase activity"/>
    <property type="evidence" value="ECO:0007669"/>
    <property type="project" value="InterPro"/>
</dbReference>
<dbReference type="EMBL" id="JACIGY010000004">
    <property type="protein sequence ID" value="MBB4412555.1"/>
    <property type="molecule type" value="Genomic_DNA"/>
</dbReference>
<evidence type="ECO:0000313" key="8">
    <source>
        <dbReference type="Proteomes" id="UP000576087"/>
    </source>
</evidence>
<evidence type="ECO:0000313" key="7">
    <source>
        <dbReference type="Proteomes" id="UP000524535"/>
    </source>
</evidence>
<dbReference type="SUPFAM" id="SSF63380">
    <property type="entry name" value="Riboflavin synthase domain-like"/>
    <property type="match status" value="1"/>
</dbReference>
<dbReference type="PANTHER" id="PTHR30157:SF0">
    <property type="entry name" value="NADPH-DEPENDENT FERRIC-CHELATE REDUCTASE"/>
    <property type="match status" value="1"/>
</dbReference>
<comment type="caution">
    <text evidence="3">The sequence shown here is derived from an EMBL/GenBank/DDBJ whole genome shotgun (WGS) entry which is preliminary data.</text>
</comment>
<name>A0A7W6S8K5_9HYPH</name>
<dbReference type="Gene3D" id="3.40.50.80">
    <property type="entry name" value="Nucleotide-binding domain of ferredoxin-NADP reductase (FNR) module"/>
    <property type="match status" value="1"/>
</dbReference>
<dbReference type="InterPro" id="IPR039261">
    <property type="entry name" value="FNR_nucleotide-bd"/>
</dbReference>
<evidence type="ECO:0000313" key="5">
    <source>
        <dbReference type="EMBL" id="MBB4447187.1"/>
    </source>
</evidence>